<organism evidence="3 4">
    <name type="scientific">Pochonia chlamydosporia 170</name>
    <dbReference type="NCBI Taxonomy" id="1380566"/>
    <lineage>
        <taxon>Eukaryota</taxon>
        <taxon>Fungi</taxon>
        <taxon>Dikarya</taxon>
        <taxon>Ascomycota</taxon>
        <taxon>Pezizomycotina</taxon>
        <taxon>Sordariomycetes</taxon>
        <taxon>Hypocreomycetidae</taxon>
        <taxon>Hypocreales</taxon>
        <taxon>Clavicipitaceae</taxon>
        <taxon>Pochonia</taxon>
    </lineage>
</organism>
<dbReference type="GO" id="GO:0004806">
    <property type="term" value="F:triacylglycerol lipase activity"/>
    <property type="evidence" value="ECO:0007669"/>
    <property type="project" value="UniProtKB-UniRule"/>
</dbReference>
<dbReference type="SUPFAM" id="SSF53474">
    <property type="entry name" value="alpha/beta-Hydrolases"/>
    <property type="match status" value="1"/>
</dbReference>
<dbReference type="PANTHER" id="PTHR34853">
    <property type="match status" value="1"/>
</dbReference>
<dbReference type="Pfam" id="PF03583">
    <property type="entry name" value="LIP"/>
    <property type="match status" value="1"/>
</dbReference>
<dbReference type="GeneID" id="28845254"/>
<keyword evidence="2" id="KW-0732">Signal</keyword>
<evidence type="ECO:0000313" key="3">
    <source>
        <dbReference type="EMBL" id="OAQ73808.1"/>
    </source>
</evidence>
<keyword evidence="4" id="KW-1185">Reference proteome</keyword>
<dbReference type="Gene3D" id="1.10.260.130">
    <property type="match status" value="1"/>
</dbReference>
<dbReference type="PANTHER" id="PTHR34853:SF5">
    <property type="entry name" value="LIP-DOMAIN-CONTAINING PROTEIN-RELATED"/>
    <property type="match status" value="1"/>
</dbReference>
<dbReference type="Gene3D" id="3.40.50.1820">
    <property type="entry name" value="alpha/beta hydrolase"/>
    <property type="match status" value="1"/>
</dbReference>
<accession>A0A179G8G4</accession>
<comment type="similarity">
    <text evidence="2">Belongs to the AB hydrolase superfamily. Lipase family.</text>
</comment>
<keyword evidence="1" id="KW-0378">Hydrolase</keyword>
<dbReference type="EMBL" id="LSBJ02000001">
    <property type="protein sequence ID" value="OAQ73808.1"/>
    <property type="molecule type" value="Genomic_DNA"/>
</dbReference>
<name>A0A179G8G4_METCM</name>
<feature type="signal peptide" evidence="2">
    <location>
        <begin position="1"/>
        <end position="18"/>
    </location>
</feature>
<sequence length="444" mass="47184">MLLITNLLLTLTLSLTTASPISQPIPPTSDPFYTIPPNIEHLPPGTILRHRQPPSPISAFRILPVNLKSTHQILYKTTNTFNNSTATVLTILIPHNADSSKILSYQVAEDASFANCAPSYAFQLASATSGPFGTLITQAELLLVEAALEQGWVVIVPDHEGPQGAFLANKLAGHAVLDGIRAALQSGGFTGIQPSASVALWGYSGGSVASSFAAELHAQYAPELNIVGAAIGGTVPVIANALTTINGGFGAGLIPPGILGLSYEYPQIRALITKHILPQYKESFFKAEKQCFVADALQFPFADVFKMVDDASIFTSEPAASILRENSLGANVPRAPMYVYKSIPDETSPVKDTDDIMEYYCSKGTSVYYSRDTVSEHGSLAVTGAPGALAWLRDMLGGKKQSGCVTRTVVSTLLDPRTLEIVPKVIVDALLDLLGKPVGPDFFG</sequence>
<dbReference type="Proteomes" id="UP000078397">
    <property type="component" value="Unassembled WGS sequence"/>
</dbReference>
<evidence type="ECO:0000313" key="4">
    <source>
        <dbReference type="Proteomes" id="UP000078397"/>
    </source>
</evidence>
<dbReference type="RefSeq" id="XP_018149891.1">
    <property type="nucleotide sequence ID" value="XM_018281260.1"/>
</dbReference>
<evidence type="ECO:0000256" key="1">
    <source>
        <dbReference type="ARBA" id="ARBA00022801"/>
    </source>
</evidence>
<dbReference type="GO" id="GO:0016042">
    <property type="term" value="P:lipid catabolic process"/>
    <property type="evidence" value="ECO:0007669"/>
    <property type="project" value="UniProtKB-UniRule"/>
</dbReference>
<dbReference type="AlphaFoldDB" id="A0A179G8G4"/>
<dbReference type="PIRSF" id="PIRSF029171">
    <property type="entry name" value="Esterase_LipA"/>
    <property type="match status" value="1"/>
</dbReference>
<evidence type="ECO:0000256" key="2">
    <source>
        <dbReference type="PIRNR" id="PIRNR029171"/>
    </source>
</evidence>
<dbReference type="InterPro" id="IPR005152">
    <property type="entry name" value="Lipase_secreted"/>
</dbReference>
<gene>
    <name evidence="3" type="ORF">VFPPC_01426</name>
</gene>
<reference evidence="3 4" key="1">
    <citation type="journal article" date="2016" name="PLoS Pathog.">
        <title>Biosynthesis of antibiotic leucinostatins in bio-control fungus Purpureocillium lilacinum and their inhibition on phytophthora revealed by genome mining.</title>
        <authorList>
            <person name="Wang G."/>
            <person name="Liu Z."/>
            <person name="Lin R."/>
            <person name="Li E."/>
            <person name="Mao Z."/>
            <person name="Ling J."/>
            <person name="Yang Y."/>
            <person name="Yin W.B."/>
            <person name="Xie B."/>
        </authorList>
    </citation>
    <scope>NUCLEOTIDE SEQUENCE [LARGE SCALE GENOMIC DNA]</scope>
    <source>
        <strain evidence="3">170</strain>
    </source>
</reference>
<proteinExistence type="inferred from homology"/>
<feature type="chain" id="PRO_5013437057" evidence="2">
    <location>
        <begin position="19"/>
        <end position="444"/>
    </location>
</feature>
<protein>
    <submittedName>
        <fullName evidence="3">Lipase 2</fullName>
    </submittedName>
</protein>
<dbReference type="InterPro" id="IPR029058">
    <property type="entry name" value="AB_hydrolase_fold"/>
</dbReference>
<dbReference type="KEGG" id="pchm:VFPPC_01426"/>
<dbReference type="OrthoDB" id="2373480at2759"/>
<comment type="caution">
    <text evidence="3">The sequence shown here is derived from an EMBL/GenBank/DDBJ whole genome shotgun (WGS) entry which is preliminary data.</text>
</comment>